<dbReference type="SUPFAM" id="SSF159594">
    <property type="entry name" value="XCC0632-like"/>
    <property type="match status" value="1"/>
</dbReference>
<organism evidence="3 4">
    <name type="scientific">Paraburkholderia ribeironis</name>
    <dbReference type="NCBI Taxonomy" id="1247936"/>
    <lineage>
        <taxon>Bacteria</taxon>
        <taxon>Pseudomonadati</taxon>
        <taxon>Pseudomonadota</taxon>
        <taxon>Betaproteobacteria</taxon>
        <taxon>Burkholderiales</taxon>
        <taxon>Burkholderiaceae</taxon>
        <taxon>Paraburkholderia</taxon>
    </lineage>
</organism>
<feature type="domain" description="ABC-type transport auxiliary lipoprotein component" evidence="2">
    <location>
        <begin position="57"/>
        <end position="213"/>
    </location>
</feature>
<feature type="signal peptide" evidence="1">
    <location>
        <begin position="1"/>
        <end position="38"/>
    </location>
</feature>
<evidence type="ECO:0000259" key="2">
    <source>
        <dbReference type="Pfam" id="PF03886"/>
    </source>
</evidence>
<dbReference type="EMBL" id="CYGX02000015">
    <property type="protein sequence ID" value="SIT38355.1"/>
    <property type="molecule type" value="Genomic_DNA"/>
</dbReference>
<evidence type="ECO:0000313" key="3">
    <source>
        <dbReference type="EMBL" id="SIT38355.1"/>
    </source>
</evidence>
<accession>A0A1N7RTB3</accession>
<dbReference type="AlphaFoldDB" id="A0A1N7RTB3"/>
<sequence>MMRSLGLPARRTAASPLAACFAACFAASVRTAALFVFAAGTTIAGCGHSMPTRYVTLNATPADAPFATAPIKPVQLTAVHIPTVLDRPEVVTLASQNRLTIDDSDRWGAPLAQIMRSTLAQDLMTRLPAGSFVFPDAPSPPDTRTLVVTVLDSEADASGTLTMQVGWTLLSGQPGHATLRQQMTLRSALAGHDAAAQAAALSRILGELADRIAASIVAH</sequence>
<keyword evidence="4" id="KW-1185">Reference proteome</keyword>
<protein>
    <recommendedName>
        <fullName evidence="2">ABC-type transport auxiliary lipoprotein component domain-containing protein</fullName>
    </recommendedName>
</protein>
<keyword evidence="1" id="KW-0732">Signal</keyword>
<dbReference type="STRING" id="1247936.BN2475_150048"/>
<dbReference type="Gene3D" id="3.40.50.10610">
    <property type="entry name" value="ABC-type transport auxiliary lipoprotein component"/>
    <property type="match status" value="1"/>
</dbReference>
<proteinExistence type="predicted"/>
<reference evidence="3 4" key="1">
    <citation type="submission" date="2016-12" db="EMBL/GenBank/DDBJ databases">
        <authorList>
            <person name="Song W.-J."/>
            <person name="Kurnit D.M."/>
        </authorList>
    </citation>
    <scope>NUCLEOTIDE SEQUENCE [LARGE SCALE GENOMIC DNA]</scope>
    <source>
        <strain evidence="3 4">STM7296</strain>
    </source>
</reference>
<name>A0A1N7RTB3_9BURK</name>
<gene>
    <name evidence="3" type="ORF">BN2475_150048</name>
</gene>
<dbReference type="Proteomes" id="UP000187012">
    <property type="component" value="Unassembled WGS sequence"/>
</dbReference>
<dbReference type="Pfam" id="PF03886">
    <property type="entry name" value="ABC_trans_aux"/>
    <property type="match status" value="1"/>
</dbReference>
<evidence type="ECO:0000313" key="4">
    <source>
        <dbReference type="Proteomes" id="UP000187012"/>
    </source>
</evidence>
<feature type="chain" id="PRO_5012320338" description="ABC-type transport auxiliary lipoprotein component domain-containing protein" evidence="1">
    <location>
        <begin position="39"/>
        <end position="219"/>
    </location>
</feature>
<evidence type="ECO:0000256" key="1">
    <source>
        <dbReference type="SAM" id="SignalP"/>
    </source>
</evidence>
<dbReference type="InterPro" id="IPR005586">
    <property type="entry name" value="ABC_trans_aux"/>
</dbReference>